<evidence type="ECO:0000256" key="4">
    <source>
        <dbReference type="ARBA" id="ARBA00022630"/>
    </source>
</evidence>
<keyword evidence="8" id="KW-0460">Magnesium</keyword>
<dbReference type="Pfam" id="PF02424">
    <property type="entry name" value="ApbE"/>
    <property type="match status" value="2"/>
</dbReference>
<dbReference type="Gene3D" id="3.10.520.10">
    <property type="entry name" value="ApbE-like domains"/>
    <property type="match status" value="2"/>
</dbReference>
<comment type="catalytic activity">
    <reaction evidence="10">
        <text>L-threonyl-[protein] + FAD = FMN-L-threonyl-[protein] + AMP + H(+)</text>
        <dbReference type="Rhea" id="RHEA:36847"/>
        <dbReference type="Rhea" id="RHEA-COMP:11060"/>
        <dbReference type="Rhea" id="RHEA-COMP:11061"/>
        <dbReference type="ChEBI" id="CHEBI:15378"/>
        <dbReference type="ChEBI" id="CHEBI:30013"/>
        <dbReference type="ChEBI" id="CHEBI:57692"/>
        <dbReference type="ChEBI" id="CHEBI:74257"/>
        <dbReference type="ChEBI" id="CHEBI:456215"/>
        <dbReference type="EC" id="2.7.1.180"/>
    </reaction>
</comment>
<protein>
    <recommendedName>
        <fullName evidence="3">FAD:protein FMN transferase</fullName>
        <ecNumber evidence="2">2.7.1.180</ecNumber>
    </recommendedName>
    <alternativeName>
        <fullName evidence="9">Flavin transferase</fullName>
    </alternativeName>
</protein>
<dbReference type="InterPro" id="IPR003374">
    <property type="entry name" value="ApbE-like_sf"/>
</dbReference>
<evidence type="ECO:0000313" key="11">
    <source>
        <dbReference type="EMBL" id="KGA13431.1"/>
    </source>
</evidence>
<evidence type="ECO:0000256" key="5">
    <source>
        <dbReference type="ARBA" id="ARBA00022679"/>
    </source>
</evidence>
<evidence type="ECO:0000256" key="3">
    <source>
        <dbReference type="ARBA" id="ARBA00016337"/>
    </source>
</evidence>
<keyword evidence="7" id="KW-0274">FAD</keyword>
<evidence type="ECO:0000256" key="2">
    <source>
        <dbReference type="ARBA" id="ARBA00011955"/>
    </source>
</evidence>
<dbReference type="AlphaFoldDB" id="A0A094QGI9"/>
<organism evidence="11">
    <name type="scientific">freshwater metagenome</name>
    <dbReference type="NCBI Taxonomy" id="449393"/>
    <lineage>
        <taxon>unclassified sequences</taxon>
        <taxon>metagenomes</taxon>
        <taxon>ecological metagenomes</taxon>
    </lineage>
</organism>
<keyword evidence="4" id="KW-0285">Flavoprotein</keyword>
<keyword evidence="6" id="KW-0479">Metal-binding</keyword>
<gene>
    <name evidence="11" type="ORF">GM50_22295</name>
</gene>
<evidence type="ECO:0000256" key="10">
    <source>
        <dbReference type="ARBA" id="ARBA00048540"/>
    </source>
</evidence>
<dbReference type="PANTHER" id="PTHR30040:SF2">
    <property type="entry name" value="FAD:PROTEIN FMN TRANSFERASE"/>
    <property type="match status" value="1"/>
</dbReference>
<dbReference type="EC" id="2.7.1.180" evidence="2"/>
<comment type="cofactor">
    <cofactor evidence="1">
        <name>Mg(2+)</name>
        <dbReference type="ChEBI" id="CHEBI:18420"/>
    </cofactor>
</comment>
<accession>A0A094QGI9</accession>
<evidence type="ECO:0000256" key="6">
    <source>
        <dbReference type="ARBA" id="ARBA00022723"/>
    </source>
</evidence>
<dbReference type="GO" id="GO:0046872">
    <property type="term" value="F:metal ion binding"/>
    <property type="evidence" value="ECO:0007669"/>
    <property type="project" value="UniProtKB-KW"/>
</dbReference>
<proteinExistence type="predicted"/>
<dbReference type="EMBL" id="JNSK01000168">
    <property type="protein sequence ID" value="KGA13431.1"/>
    <property type="molecule type" value="Genomic_DNA"/>
</dbReference>
<evidence type="ECO:0000256" key="9">
    <source>
        <dbReference type="ARBA" id="ARBA00031306"/>
    </source>
</evidence>
<dbReference type="SUPFAM" id="SSF143631">
    <property type="entry name" value="ApbE-like"/>
    <property type="match status" value="1"/>
</dbReference>
<dbReference type="PANTHER" id="PTHR30040">
    <property type="entry name" value="THIAMINE BIOSYNTHESIS LIPOPROTEIN APBE"/>
    <property type="match status" value="1"/>
</dbReference>
<reference evidence="11" key="1">
    <citation type="submission" date="2014-05" db="EMBL/GenBank/DDBJ databases">
        <title>Key roles for freshwater Actinobacteria revealed by deep metagenomic sequencing.</title>
        <authorList>
            <person name="Ghai R."/>
            <person name="Mizuno C.M."/>
            <person name="Picazo A."/>
            <person name="Camacho A."/>
            <person name="Rodriguez-Valera F."/>
        </authorList>
    </citation>
    <scope>NUCLEOTIDE SEQUENCE</scope>
</reference>
<keyword evidence="5" id="KW-0808">Transferase</keyword>
<name>A0A094QGI9_9ZZZZ</name>
<comment type="caution">
    <text evidence="11">The sequence shown here is derived from an EMBL/GenBank/DDBJ whole genome shotgun (WGS) entry which is preliminary data.</text>
</comment>
<evidence type="ECO:0000256" key="7">
    <source>
        <dbReference type="ARBA" id="ARBA00022827"/>
    </source>
</evidence>
<sequence length="257" mass="27902">MRIERFIQTWGTVIVVDVAAPALDEDVLNLAIDKVAHFFHHVDDLFSTYKESSQVSRLRRGEIDLVDCHEDVQHIWQLCSEAKELTLGAFDPWAAIGGFDPSGIVKGWAAHCAADLLVSDGAVHVLINAAGDLVLRGGDLGDDGVVRPWPVGISDPDEVDQIVKSFAVIDGAVATSGDYERGEHIRDPRNGMAALGAKSVTVVGPDGGLADALATAVMVDGIDAQRWVVREELREYSFYVINRHEGNAWLYGPNKGY</sequence>
<evidence type="ECO:0000256" key="8">
    <source>
        <dbReference type="ARBA" id="ARBA00022842"/>
    </source>
</evidence>
<evidence type="ECO:0000256" key="1">
    <source>
        <dbReference type="ARBA" id="ARBA00001946"/>
    </source>
</evidence>
<dbReference type="InterPro" id="IPR024932">
    <property type="entry name" value="ApbE"/>
</dbReference>
<dbReference type="GO" id="GO:0016740">
    <property type="term" value="F:transferase activity"/>
    <property type="evidence" value="ECO:0007669"/>
    <property type="project" value="UniProtKB-KW"/>
</dbReference>